<dbReference type="Proteomes" id="UP000000442">
    <property type="component" value="Chromosome"/>
</dbReference>
<dbReference type="InterPro" id="IPR036737">
    <property type="entry name" value="OmpA-like_sf"/>
</dbReference>
<evidence type="ECO:0000256" key="3">
    <source>
        <dbReference type="ARBA" id="ARBA00022475"/>
    </source>
</evidence>
<dbReference type="eggNOG" id="COG1360">
    <property type="taxonomic scope" value="Bacteria"/>
</dbReference>
<evidence type="ECO:0000259" key="9">
    <source>
        <dbReference type="PROSITE" id="PS51123"/>
    </source>
</evidence>
<dbReference type="Pfam" id="PF00691">
    <property type="entry name" value="OmpA"/>
    <property type="match status" value="1"/>
</dbReference>
<evidence type="ECO:0000256" key="5">
    <source>
        <dbReference type="ARBA" id="ARBA00022989"/>
    </source>
</evidence>
<evidence type="ECO:0000256" key="8">
    <source>
        <dbReference type="SAM" id="Phobius"/>
    </source>
</evidence>
<reference evidence="10 11" key="1">
    <citation type="journal article" date="2009" name="Environ. Microbiol.">
        <title>Genome sequence of Desulfobacterium autotrophicum HRM2, a marine sulfate reducer oxidizing organic carbon completely to carbon dioxide.</title>
        <authorList>
            <person name="Strittmatter A.W."/>
            <person name="Liesegang H."/>
            <person name="Rabus R."/>
            <person name="Decker I."/>
            <person name="Amann J."/>
            <person name="Andres S."/>
            <person name="Henne A."/>
            <person name="Fricke W.F."/>
            <person name="Martinez-Arias R."/>
            <person name="Bartels D."/>
            <person name="Goesmann A."/>
            <person name="Krause L."/>
            <person name="Puehler A."/>
            <person name="Klenk H.P."/>
            <person name="Richter M."/>
            <person name="Schuler M."/>
            <person name="Gloeckner F.O."/>
            <person name="Meyerdierks A."/>
            <person name="Gottschalk G."/>
            <person name="Amann R."/>
        </authorList>
    </citation>
    <scope>NUCLEOTIDE SEQUENCE [LARGE SCALE GENOMIC DNA]</scope>
    <source>
        <strain evidence="11">ATCC 43914 / DSM 3382 / HRM2</strain>
    </source>
</reference>
<dbReference type="PROSITE" id="PS51123">
    <property type="entry name" value="OMPA_2"/>
    <property type="match status" value="1"/>
</dbReference>
<dbReference type="InterPro" id="IPR025713">
    <property type="entry name" value="MotB-like_N_dom"/>
</dbReference>
<evidence type="ECO:0000256" key="6">
    <source>
        <dbReference type="ARBA" id="ARBA00023136"/>
    </source>
</evidence>
<name>C0QJD9_DESAH</name>
<accession>C0QJD9</accession>
<sequence>MPRRTITNSLVSTDDEAGWLVTYADLMTLLLVFFILLFSLSNIDRERYKAAIETVKLKINLQKDPIGMIEFMEIPDALNTKITIEDITGLRSRQATLIRDVNRFIVNREAPDTIKTHVLDGKVIVTINGQTLFDSGSANLKQGATAILDRIVAVVFEYPEYSINIKGYTDDIPIETAQFPSNWELSAIRATTVLKHLIQKGINPKRLTATGYADMEPLVPNTSDTNRAINRRVEFVLEKKATPY</sequence>
<dbReference type="STRING" id="177437.HRM2_28640"/>
<dbReference type="CDD" id="cd07185">
    <property type="entry name" value="OmpA_C-like"/>
    <property type="match status" value="1"/>
</dbReference>
<feature type="transmembrane region" description="Helical" evidence="8">
    <location>
        <begin position="20"/>
        <end position="40"/>
    </location>
</feature>
<dbReference type="PANTHER" id="PTHR30329">
    <property type="entry name" value="STATOR ELEMENT OF FLAGELLAR MOTOR COMPLEX"/>
    <property type="match status" value="1"/>
</dbReference>
<feature type="domain" description="OmpA-like" evidence="9">
    <location>
        <begin position="120"/>
        <end position="241"/>
    </location>
</feature>
<gene>
    <name evidence="10" type="primary">motB2</name>
    <name evidence="10" type="ordered locus">HRM2_28640</name>
</gene>
<dbReference type="OrthoDB" id="9783110at2"/>
<dbReference type="PANTHER" id="PTHR30329:SF21">
    <property type="entry name" value="LIPOPROTEIN YIAD-RELATED"/>
    <property type="match status" value="1"/>
</dbReference>
<proteinExistence type="inferred from homology"/>
<evidence type="ECO:0000313" key="11">
    <source>
        <dbReference type="Proteomes" id="UP000000442"/>
    </source>
</evidence>
<evidence type="ECO:0000256" key="7">
    <source>
        <dbReference type="PROSITE-ProRule" id="PRU00473"/>
    </source>
</evidence>
<comment type="subcellular location">
    <subcellularLocation>
        <location evidence="1">Cell membrane</location>
        <topology evidence="1">Single-pass membrane protein</topology>
    </subcellularLocation>
</comment>
<dbReference type="Gene3D" id="3.30.1330.60">
    <property type="entry name" value="OmpA-like domain"/>
    <property type="match status" value="1"/>
</dbReference>
<dbReference type="GO" id="GO:0005886">
    <property type="term" value="C:plasma membrane"/>
    <property type="evidence" value="ECO:0007669"/>
    <property type="project" value="UniProtKB-SubCell"/>
</dbReference>
<dbReference type="InterPro" id="IPR050330">
    <property type="entry name" value="Bact_OuterMem_StrucFunc"/>
</dbReference>
<dbReference type="Pfam" id="PF13677">
    <property type="entry name" value="MotB_plug"/>
    <property type="match status" value="1"/>
</dbReference>
<keyword evidence="6 7" id="KW-0472">Membrane</keyword>
<keyword evidence="5 8" id="KW-1133">Transmembrane helix</keyword>
<dbReference type="EMBL" id="CP001087">
    <property type="protein sequence ID" value="ACN15952.1"/>
    <property type="molecule type" value="Genomic_DNA"/>
</dbReference>
<dbReference type="KEGG" id="dat:HRM2_28640"/>
<protein>
    <submittedName>
        <fullName evidence="10">MotB2</fullName>
    </submittedName>
</protein>
<evidence type="ECO:0000313" key="10">
    <source>
        <dbReference type="EMBL" id="ACN15952.1"/>
    </source>
</evidence>
<keyword evidence="4 8" id="KW-0812">Transmembrane</keyword>
<keyword evidence="3" id="KW-1003">Cell membrane</keyword>
<dbReference type="InterPro" id="IPR006665">
    <property type="entry name" value="OmpA-like"/>
</dbReference>
<dbReference type="SUPFAM" id="SSF103088">
    <property type="entry name" value="OmpA-like"/>
    <property type="match status" value="1"/>
</dbReference>
<evidence type="ECO:0000256" key="1">
    <source>
        <dbReference type="ARBA" id="ARBA00004162"/>
    </source>
</evidence>
<organism evidence="10 11">
    <name type="scientific">Desulforapulum autotrophicum (strain ATCC 43914 / DSM 3382 / VKM B-1955 / HRM2)</name>
    <name type="common">Desulfobacterium autotrophicum</name>
    <dbReference type="NCBI Taxonomy" id="177437"/>
    <lineage>
        <taxon>Bacteria</taxon>
        <taxon>Pseudomonadati</taxon>
        <taxon>Thermodesulfobacteriota</taxon>
        <taxon>Desulfobacteria</taxon>
        <taxon>Desulfobacterales</taxon>
        <taxon>Desulfobacteraceae</taxon>
        <taxon>Desulforapulum</taxon>
    </lineage>
</organism>
<evidence type="ECO:0000256" key="2">
    <source>
        <dbReference type="ARBA" id="ARBA00008914"/>
    </source>
</evidence>
<dbReference type="RefSeq" id="WP_015904714.1">
    <property type="nucleotide sequence ID" value="NC_012108.1"/>
</dbReference>
<comment type="similarity">
    <text evidence="2">Belongs to the MotB family.</text>
</comment>
<dbReference type="HOGENOM" id="CLU_016890_0_1_7"/>
<keyword evidence="11" id="KW-1185">Reference proteome</keyword>
<dbReference type="AlphaFoldDB" id="C0QJD9"/>
<evidence type="ECO:0000256" key="4">
    <source>
        <dbReference type="ARBA" id="ARBA00022692"/>
    </source>
</evidence>